<protein>
    <submittedName>
        <fullName evidence="1">Discoidin domain-containing protein</fullName>
    </submittedName>
</protein>
<name>A0ABY9WTW3_9BACT</name>
<organism evidence="1 2">
    <name type="scientific">Archangium minus</name>
    <dbReference type="NCBI Taxonomy" id="83450"/>
    <lineage>
        <taxon>Bacteria</taxon>
        <taxon>Pseudomonadati</taxon>
        <taxon>Myxococcota</taxon>
        <taxon>Myxococcia</taxon>
        <taxon>Myxococcales</taxon>
        <taxon>Cystobacterineae</taxon>
        <taxon>Archangiaceae</taxon>
        <taxon>Archangium</taxon>
    </lineage>
</organism>
<accession>A0ABY9WTW3</accession>
<dbReference type="Gene3D" id="2.60.120.260">
    <property type="entry name" value="Galactose-binding domain-like"/>
    <property type="match status" value="2"/>
</dbReference>
<proteinExistence type="predicted"/>
<reference evidence="1 2" key="1">
    <citation type="submission" date="2019-08" db="EMBL/GenBank/DDBJ databases">
        <title>Archangium and Cystobacter genomes.</title>
        <authorList>
            <person name="Chen I.-C.K."/>
            <person name="Wielgoss S."/>
        </authorList>
    </citation>
    <scope>NUCLEOTIDE SEQUENCE [LARGE SCALE GENOMIC DNA]</scope>
    <source>
        <strain evidence="1 2">Cbm 6</strain>
    </source>
</reference>
<dbReference type="EMBL" id="CP043494">
    <property type="protein sequence ID" value="WNG46648.1"/>
    <property type="molecule type" value="Genomic_DNA"/>
</dbReference>
<evidence type="ECO:0000313" key="1">
    <source>
        <dbReference type="EMBL" id="WNG46648.1"/>
    </source>
</evidence>
<dbReference type="SUPFAM" id="SSF49785">
    <property type="entry name" value="Galactose-binding domain-like"/>
    <property type="match status" value="2"/>
</dbReference>
<dbReference type="Proteomes" id="UP001611383">
    <property type="component" value="Chromosome"/>
</dbReference>
<dbReference type="RefSeq" id="WP_395823267.1">
    <property type="nucleotide sequence ID" value="NZ_CP043494.1"/>
</dbReference>
<sequence>MSALVLIPALGCQGSESDIAGAEAEFHASSQQLDCGASLVPTLTSATAPGGSVTRSGVYSSSYEAWQAFDSNTSSMWISQVGQTPAWIGYEWLDAPRTITRYAITYSNGSITTRAPKDWTFEGWNGSAWVVLDTRTGQTNWLGTERREYAVTTPGAYSKYRLHFTDDNDTRTGIETISMGRLELFNCGECVVPTSQVPTLTSATPSGGSVTRSGVYSSSYEAWQAFDSNTSSMWISQVGQTPAWIGYEWLDAPRTITGYAITYSNGSITTRAPKDWTFEGWNGSAWVVIDTRTGQTSWLGTERREYAVTTPGAYSKYRVHITDDNDTRTAIETISMGRLEFLGCK</sequence>
<dbReference type="InterPro" id="IPR008979">
    <property type="entry name" value="Galactose-bd-like_sf"/>
</dbReference>
<evidence type="ECO:0000313" key="2">
    <source>
        <dbReference type="Proteomes" id="UP001611383"/>
    </source>
</evidence>
<keyword evidence="2" id="KW-1185">Reference proteome</keyword>
<gene>
    <name evidence="1" type="ORF">F0U60_22940</name>
</gene>